<sequence>MRVAESATATCWFLDMKNLPTRALFLTPMAVLLPLLALSAQTERPKTAEFDWRAPARSEMVTPVPVELRDHKDAAASRSAAPRWKERVLVRDIDGLSAFEIATRRKGDADRQVAVGGGYVLALTRSGLLVYDKSGENVGGVRGRALKYGVDPRVCFQRQARAFVMDVWWHWGDSNFKNNNIMVSETDDPRGPWNSYAVSGPGGVIGGAVAASQRWTGHTLPGTERCDIWFPEPPKTPTVPETREVLDSTLVLSTPDMKAGQPTRAYHFDGLLGHPVLSQDPVDPLYFLRITDRHFIINMVEADGAGGPRWRQLGASLHGLELTGSLPDSPQKGIEQKTPSGSRHPKNVVLQGGFIWFANAIHHEGRAAVQWYQVRLDGSIFQRGLIASDTSSYIQPTLAVNERLDVLVSFQETSPEMFIGTRVAWRRGDDVPGTLRAIGATGEGEGVNRSKTPLDYSACCIDGDNGLDLWTIQGLTDPRHKGHTVVVRVPFADE</sequence>
<accession>A0A518EV14</accession>
<evidence type="ECO:0000313" key="2">
    <source>
        <dbReference type="EMBL" id="QDV07930.1"/>
    </source>
</evidence>
<reference evidence="2 3" key="1">
    <citation type="submission" date="2019-02" db="EMBL/GenBank/DDBJ databases">
        <title>Deep-cultivation of Planctomycetes and their phenomic and genomic characterization uncovers novel biology.</title>
        <authorList>
            <person name="Wiegand S."/>
            <person name="Jogler M."/>
            <person name="Boedeker C."/>
            <person name="Pinto D."/>
            <person name="Vollmers J."/>
            <person name="Rivas-Marin E."/>
            <person name="Kohn T."/>
            <person name="Peeters S.H."/>
            <person name="Heuer A."/>
            <person name="Rast P."/>
            <person name="Oberbeckmann S."/>
            <person name="Bunk B."/>
            <person name="Jeske O."/>
            <person name="Meyerdierks A."/>
            <person name="Storesund J.E."/>
            <person name="Kallscheuer N."/>
            <person name="Luecker S."/>
            <person name="Lage O.M."/>
            <person name="Pohl T."/>
            <person name="Merkel B.J."/>
            <person name="Hornburger P."/>
            <person name="Mueller R.-W."/>
            <person name="Bruemmer F."/>
            <person name="Labrenz M."/>
            <person name="Spormann A.M."/>
            <person name="Op den Camp H."/>
            <person name="Overmann J."/>
            <person name="Amann R."/>
            <person name="Jetten M.S.M."/>
            <person name="Mascher T."/>
            <person name="Medema M.H."/>
            <person name="Devos D.P."/>
            <person name="Kaster A.-K."/>
            <person name="Ovreas L."/>
            <person name="Rohde M."/>
            <person name="Galperin M.Y."/>
            <person name="Jogler C."/>
        </authorList>
    </citation>
    <scope>NUCLEOTIDE SEQUENCE [LARGE SCALE GENOMIC DNA]</scope>
    <source>
        <strain evidence="2 3">Poly30</strain>
    </source>
</reference>
<gene>
    <name evidence="2" type="ORF">Poly30_34660</name>
</gene>
<organism evidence="2 3">
    <name type="scientific">Saltatorellus ferox</name>
    <dbReference type="NCBI Taxonomy" id="2528018"/>
    <lineage>
        <taxon>Bacteria</taxon>
        <taxon>Pseudomonadati</taxon>
        <taxon>Planctomycetota</taxon>
        <taxon>Planctomycetia</taxon>
        <taxon>Planctomycetia incertae sedis</taxon>
        <taxon>Saltatorellus</taxon>
    </lineage>
</organism>
<feature type="region of interest" description="Disordered" evidence="1">
    <location>
        <begin position="322"/>
        <end position="343"/>
    </location>
</feature>
<name>A0A518EV14_9BACT</name>
<proteinExistence type="predicted"/>
<dbReference type="Proteomes" id="UP000320390">
    <property type="component" value="Chromosome"/>
</dbReference>
<protein>
    <submittedName>
        <fullName evidence="2">Uncharacterized protein</fullName>
    </submittedName>
</protein>
<dbReference type="AlphaFoldDB" id="A0A518EV14"/>
<keyword evidence="3" id="KW-1185">Reference proteome</keyword>
<dbReference type="EMBL" id="CP036434">
    <property type="protein sequence ID" value="QDV07930.1"/>
    <property type="molecule type" value="Genomic_DNA"/>
</dbReference>
<evidence type="ECO:0000256" key="1">
    <source>
        <dbReference type="SAM" id="MobiDB-lite"/>
    </source>
</evidence>
<evidence type="ECO:0000313" key="3">
    <source>
        <dbReference type="Proteomes" id="UP000320390"/>
    </source>
</evidence>